<gene>
    <name evidence="7" type="ORF">SAMN05660413_01249</name>
</gene>
<dbReference type="Gene3D" id="2.60.120.560">
    <property type="entry name" value="Exo-inulinase, domain 1"/>
    <property type="match status" value="1"/>
</dbReference>
<dbReference type="RefSeq" id="WP_093407262.1">
    <property type="nucleotide sequence ID" value="NZ_FOVL01000006.1"/>
</dbReference>
<dbReference type="InterPro" id="IPR013189">
    <property type="entry name" value="Glyco_hydro_32_C"/>
</dbReference>
<dbReference type="SMART" id="SM00640">
    <property type="entry name" value="Glyco_32"/>
    <property type="match status" value="1"/>
</dbReference>
<dbReference type="Gene3D" id="2.115.10.20">
    <property type="entry name" value="Glycosyl hydrolase domain, family 43"/>
    <property type="match status" value="1"/>
</dbReference>
<dbReference type="OrthoDB" id="9759709at2"/>
<evidence type="ECO:0000313" key="7">
    <source>
        <dbReference type="EMBL" id="SFN48234.1"/>
    </source>
</evidence>
<dbReference type="AlphaFoldDB" id="A0A1I4ZD94"/>
<evidence type="ECO:0000259" key="6">
    <source>
        <dbReference type="Pfam" id="PF08244"/>
    </source>
</evidence>
<dbReference type="FunFam" id="2.115.10.20:FF:000002">
    <property type="entry name" value="Invertase 2"/>
    <property type="match status" value="1"/>
</dbReference>
<dbReference type="GO" id="GO:0004575">
    <property type="term" value="F:sucrose alpha-glucosidase activity"/>
    <property type="evidence" value="ECO:0007669"/>
    <property type="project" value="TreeGrafter"/>
</dbReference>
<dbReference type="PANTHER" id="PTHR42800:SF1">
    <property type="entry name" value="EXOINULINASE INUD (AFU_ORTHOLOGUE AFUA_5G00480)"/>
    <property type="match status" value="1"/>
</dbReference>
<organism evidence="7 8">
    <name type="scientific">Salegentibacter flavus</name>
    <dbReference type="NCBI Taxonomy" id="287099"/>
    <lineage>
        <taxon>Bacteria</taxon>
        <taxon>Pseudomonadati</taxon>
        <taxon>Bacteroidota</taxon>
        <taxon>Flavobacteriia</taxon>
        <taxon>Flavobacteriales</taxon>
        <taxon>Flavobacteriaceae</taxon>
        <taxon>Salegentibacter</taxon>
    </lineage>
</organism>
<dbReference type="SUPFAM" id="SSF49899">
    <property type="entry name" value="Concanavalin A-like lectins/glucanases"/>
    <property type="match status" value="1"/>
</dbReference>
<dbReference type="Proteomes" id="UP000199153">
    <property type="component" value="Unassembled WGS sequence"/>
</dbReference>
<dbReference type="PROSITE" id="PS51257">
    <property type="entry name" value="PROKAR_LIPOPROTEIN"/>
    <property type="match status" value="1"/>
</dbReference>
<dbReference type="PANTHER" id="PTHR42800">
    <property type="entry name" value="EXOINULINASE INUD (AFU_ORTHOLOGUE AFUA_5G00480)"/>
    <property type="match status" value="1"/>
</dbReference>
<dbReference type="GO" id="GO:0005987">
    <property type="term" value="P:sucrose catabolic process"/>
    <property type="evidence" value="ECO:0007669"/>
    <property type="project" value="TreeGrafter"/>
</dbReference>
<feature type="domain" description="Glycosyl hydrolase family 32 N-terminal" evidence="5">
    <location>
        <begin position="48"/>
        <end position="369"/>
    </location>
</feature>
<evidence type="ECO:0000256" key="2">
    <source>
        <dbReference type="ARBA" id="ARBA00022801"/>
    </source>
</evidence>
<keyword evidence="8" id="KW-1185">Reference proteome</keyword>
<keyword evidence="2 4" id="KW-0378">Hydrolase</keyword>
<dbReference type="InterPro" id="IPR001362">
    <property type="entry name" value="Glyco_hydro_32"/>
</dbReference>
<comment type="similarity">
    <text evidence="1 4">Belongs to the glycosyl hydrolase 32 family.</text>
</comment>
<dbReference type="Pfam" id="PF08244">
    <property type="entry name" value="Glyco_hydro_32C"/>
    <property type="match status" value="1"/>
</dbReference>
<dbReference type="GO" id="GO:0005737">
    <property type="term" value="C:cytoplasm"/>
    <property type="evidence" value="ECO:0007669"/>
    <property type="project" value="TreeGrafter"/>
</dbReference>
<dbReference type="Pfam" id="PF00251">
    <property type="entry name" value="Glyco_hydro_32N"/>
    <property type="match status" value="1"/>
</dbReference>
<dbReference type="InterPro" id="IPR023296">
    <property type="entry name" value="Glyco_hydro_beta-prop_sf"/>
</dbReference>
<evidence type="ECO:0000313" key="8">
    <source>
        <dbReference type="Proteomes" id="UP000199153"/>
    </source>
</evidence>
<dbReference type="InterPro" id="IPR013148">
    <property type="entry name" value="Glyco_hydro_32_N"/>
</dbReference>
<feature type="domain" description="Glycosyl hydrolase family 32 C-terminal" evidence="6">
    <location>
        <begin position="385"/>
        <end position="526"/>
    </location>
</feature>
<dbReference type="CDD" id="cd18622">
    <property type="entry name" value="GH32_Inu-like"/>
    <property type="match status" value="1"/>
</dbReference>
<reference evidence="7 8" key="1">
    <citation type="submission" date="2016-10" db="EMBL/GenBank/DDBJ databases">
        <authorList>
            <person name="de Groot N.N."/>
        </authorList>
    </citation>
    <scope>NUCLEOTIDE SEQUENCE [LARGE SCALE GENOMIC DNA]</scope>
    <source>
        <strain evidence="7 8">DSM 17794</strain>
    </source>
</reference>
<protein>
    <submittedName>
        <fullName evidence="7">Fructan beta-fructosidase</fullName>
    </submittedName>
</protein>
<evidence type="ECO:0000256" key="1">
    <source>
        <dbReference type="ARBA" id="ARBA00009902"/>
    </source>
</evidence>
<dbReference type="SUPFAM" id="SSF75005">
    <property type="entry name" value="Arabinanase/levansucrase/invertase"/>
    <property type="match status" value="1"/>
</dbReference>
<dbReference type="InterPro" id="IPR013320">
    <property type="entry name" value="ConA-like_dom_sf"/>
</dbReference>
<dbReference type="EMBL" id="FOVL01000006">
    <property type="protein sequence ID" value="SFN48234.1"/>
    <property type="molecule type" value="Genomic_DNA"/>
</dbReference>
<dbReference type="PROSITE" id="PS00609">
    <property type="entry name" value="GLYCOSYL_HYDROL_F32"/>
    <property type="match status" value="1"/>
</dbReference>
<name>A0A1I4ZD94_9FLAO</name>
<keyword evidence="3 4" id="KW-0326">Glycosidase</keyword>
<accession>A0A1I4ZD94</accession>
<proteinExistence type="inferred from homology"/>
<dbReference type="InterPro" id="IPR018053">
    <property type="entry name" value="Glyco_hydro_32_AS"/>
</dbReference>
<dbReference type="STRING" id="287099.SAMN05660413_01249"/>
<evidence type="ECO:0000259" key="5">
    <source>
        <dbReference type="Pfam" id="PF00251"/>
    </source>
</evidence>
<evidence type="ECO:0000256" key="4">
    <source>
        <dbReference type="RuleBase" id="RU362110"/>
    </source>
</evidence>
<evidence type="ECO:0000256" key="3">
    <source>
        <dbReference type="ARBA" id="ARBA00023295"/>
    </source>
</evidence>
<sequence length="534" mass="61073">MKYIYQTLLFFFLGSILFTSCKDRETEKSPSENDTVVQADEDFRPDFHFTPKSGWMNDPNGMFYLDGTYHLFFQHNPDDNVWGPMHWGHATSTDMINWEEQPIALEPDEHGTIFSGSAVVDHENTSGLGDGETPPVIAIFTYHDADREQEGEDDFQTQGIAYSLDAGKTWTKYEENPVLDNPGIRDFRDPKVIWYEEENKWIMSLAVQDHISFYSSSNLLDWQHESDFGQALGGHGGVWECPDLFPMQVEDTEEEKWVLLVSINPGGPNGGSATQYFVGDFDGSTFTPDESIADLGEEHDYWIDFGKDNYAGVTWSNIPEEDGRHLFIGWMSNWQYANEVPTETWRSAMTLPRDLNLTQQENTYRIVSTPVRELNEYSSERISESSVEIEDSTSLATSADLDLSKAEILFEIPQLQQNQQYTFSLSNDKGDVLKFGYDHGKEEFFIDRSNSGLVDFNDNFGDKISSAPRLSESKNLKVRAITDNMSIELFFDEGQTVMTEIFFPQQAFKNFSAESDQSFKISDFKINQLKHNQE</sequence>